<name>A0A1H4S3T5_9PSEU</name>
<evidence type="ECO:0000313" key="2">
    <source>
        <dbReference type="Proteomes" id="UP000199622"/>
    </source>
</evidence>
<protein>
    <submittedName>
        <fullName evidence="1">Uncharacterized protein</fullName>
    </submittedName>
</protein>
<dbReference type="EMBL" id="FNSO01000004">
    <property type="protein sequence ID" value="SEC38816.1"/>
    <property type="molecule type" value="Genomic_DNA"/>
</dbReference>
<reference evidence="2" key="1">
    <citation type="submission" date="2016-10" db="EMBL/GenBank/DDBJ databases">
        <authorList>
            <person name="Varghese N."/>
            <person name="Submissions S."/>
        </authorList>
    </citation>
    <scope>NUCLEOTIDE SEQUENCE [LARGE SCALE GENOMIC DNA]</scope>
    <source>
        <strain evidence="2">DSM 44544</strain>
    </source>
</reference>
<sequence>MTIRMDRESVDEPASPAEVEDALRWLATRKDGEPLRFFREAIKEPASEPATVLRALVAPTGSLIAEPAESRVFALWGLIVDEIGAVGNSRRRYTLMAAFRVPPAPGGTVWKATLGDRFRQLVLVPGVFGEPPPTTATPMHQAWRRALETLAARLAEKLVLLEGPDWRPYIDLGRAAGDVTDEHVAWRARPASKGAQPMFVERLLITAVMRRRTVWRRLTERHVVACEDGVDGYVVQARNGWHHNPEGLLVTALWACRVVTSPGVRPGVRGVVRLRFRQPHRKGQPYAFVSEALDERLEEKHEWVNVDVDHHGIAPGGLTIQLTFDQNCLPEACWWYAEQLEFERRCRPPDGDPHLLPVEDGFVRHTFLDGCHPRESYGIAFKWPS</sequence>
<organism evidence="1 2">
    <name type="scientific">Amycolatopsis tolypomycina</name>
    <dbReference type="NCBI Taxonomy" id="208445"/>
    <lineage>
        <taxon>Bacteria</taxon>
        <taxon>Bacillati</taxon>
        <taxon>Actinomycetota</taxon>
        <taxon>Actinomycetes</taxon>
        <taxon>Pseudonocardiales</taxon>
        <taxon>Pseudonocardiaceae</taxon>
        <taxon>Amycolatopsis</taxon>
    </lineage>
</organism>
<dbReference type="RefSeq" id="WP_244170200.1">
    <property type="nucleotide sequence ID" value="NZ_FNSO01000004.1"/>
</dbReference>
<proteinExistence type="predicted"/>
<dbReference type="Proteomes" id="UP000199622">
    <property type="component" value="Unassembled WGS sequence"/>
</dbReference>
<gene>
    <name evidence="1" type="ORF">SAMN04489727_3573</name>
</gene>
<dbReference type="AlphaFoldDB" id="A0A1H4S3T5"/>
<accession>A0A1H4S3T5</accession>
<evidence type="ECO:0000313" key="1">
    <source>
        <dbReference type="EMBL" id="SEC38816.1"/>
    </source>
</evidence>
<keyword evidence="2" id="KW-1185">Reference proteome</keyword>